<accession>A0A5B7F4X8</accession>
<dbReference type="EMBL" id="VSRR010004757">
    <property type="protein sequence ID" value="MPC40625.1"/>
    <property type="molecule type" value="Genomic_DNA"/>
</dbReference>
<gene>
    <name evidence="1" type="ORF">E2C01_034187</name>
</gene>
<evidence type="ECO:0000313" key="1">
    <source>
        <dbReference type="EMBL" id="MPC40625.1"/>
    </source>
</evidence>
<comment type="caution">
    <text evidence="1">The sequence shown here is derived from an EMBL/GenBank/DDBJ whole genome shotgun (WGS) entry which is preliminary data.</text>
</comment>
<name>A0A5B7F4X8_PORTR</name>
<sequence length="150" mass="16288">MSWSLQALGGSAGTLGRAMWCMDQLWCGETLCGKHSASVVVSGLDAAFKAAHVAYTAAESVHFLPVYCQETQRGILSSESPFLSYKSTSTKFTLKKDRPHLTQRDTQLLWAVARVASCVGRGLAGCDPHQALHHTRHTLGEPTRFLGLLT</sequence>
<organism evidence="1 2">
    <name type="scientific">Portunus trituberculatus</name>
    <name type="common">Swimming crab</name>
    <name type="synonym">Neptunus trituberculatus</name>
    <dbReference type="NCBI Taxonomy" id="210409"/>
    <lineage>
        <taxon>Eukaryota</taxon>
        <taxon>Metazoa</taxon>
        <taxon>Ecdysozoa</taxon>
        <taxon>Arthropoda</taxon>
        <taxon>Crustacea</taxon>
        <taxon>Multicrustacea</taxon>
        <taxon>Malacostraca</taxon>
        <taxon>Eumalacostraca</taxon>
        <taxon>Eucarida</taxon>
        <taxon>Decapoda</taxon>
        <taxon>Pleocyemata</taxon>
        <taxon>Brachyura</taxon>
        <taxon>Eubrachyura</taxon>
        <taxon>Portunoidea</taxon>
        <taxon>Portunidae</taxon>
        <taxon>Portuninae</taxon>
        <taxon>Portunus</taxon>
    </lineage>
</organism>
<dbReference type="Proteomes" id="UP000324222">
    <property type="component" value="Unassembled WGS sequence"/>
</dbReference>
<dbReference type="AlphaFoldDB" id="A0A5B7F4X8"/>
<evidence type="ECO:0000313" key="2">
    <source>
        <dbReference type="Proteomes" id="UP000324222"/>
    </source>
</evidence>
<proteinExistence type="predicted"/>
<keyword evidence="2" id="KW-1185">Reference proteome</keyword>
<reference evidence="1 2" key="1">
    <citation type="submission" date="2019-05" db="EMBL/GenBank/DDBJ databases">
        <title>Another draft genome of Portunus trituberculatus and its Hox gene families provides insights of decapod evolution.</title>
        <authorList>
            <person name="Jeong J.-H."/>
            <person name="Song I."/>
            <person name="Kim S."/>
            <person name="Choi T."/>
            <person name="Kim D."/>
            <person name="Ryu S."/>
            <person name="Kim W."/>
        </authorList>
    </citation>
    <scope>NUCLEOTIDE SEQUENCE [LARGE SCALE GENOMIC DNA]</scope>
    <source>
        <tissue evidence="1">Muscle</tissue>
    </source>
</reference>
<protein>
    <submittedName>
        <fullName evidence="1">Uncharacterized protein</fullName>
    </submittedName>
</protein>